<dbReference type="InterPro" id="IPR028098">
    <property type="entry name" value="Glyco_trans_4-like_N"/>
</dbReference>
<name>Q4JZG2_STREE</name>
<proteinExistence type="predicted"/>
<sequence length="374" mass="43110">MKGRIEIGKKICIVKWILDDSGGGERVAVSLANELTKKYEVHLIGITTKQSDLFFKINSQVRYSNFFDHRVRLSKNILKISKMLRKYFIDNEIEVGFGIGISANVFLSLAGIGTQTKVVLCDHTNSITDNREFSQKFQRYVGTKLADKIITLTQEDRENYIKKYGVPEERICYIYNWKEAALSDVSYNKKSTKIVTVGRFDYQKGYDYLIQVAKKVLEKRADWTWEIYGSGNQDEVDKIRDLINENDLQDRLVIKGLEKNQDLIYGDKGIYVMTSRYEGLPLVLLEAQQYNLPIASFSCPTGPNEIVEDGVNGYLVECYDVEAMSNRLLELMNDKELRNRFSSHAKDNIKKFNKDRIIHQWIDLIEEVSGGENV</sequence>
<dbReference type="Pfam" id="PF13439">
    <property type="entry name" value="Glyco_transf_4"/>
    <property type="match status" value="1"/>
</dbReference>
<dbReference type="EMBL" id="CR931703">
    <property type="protein sequence ID" value="CAI34271.1"/>
    <property type="molecule type" value="Genomic_DNA"/>
</dbReference>
<dbReference type="RefSeq" id="WP_050148506.1">
    <property type="nucleotide sequence ID" value="NZ_AP026927.1"/>
</dbReference>
<dbReference type="Gene3D" id="3.40.50.2000">
    <property type="entry name" value="Glycogen Phosphorylase B"/>
    <property type="match status" value="2"/>
</dbReference>
<dbReference type="SUPFAM" id="SSF53756">
    <property type="entry name" value="UDP-Glycosyltransferase/glycogen phosphorylase"/>
    <property type="match status" value="1"/>
</dbReference>
<feature type="domain" description="Glycosyl transferase family 1" evidence="1">
    <location>
        <begin position="188"/>
        <end position="346"/>
    </location>
</feature>
<dbReference type="PANTHER" id="PTHR12526:SF630">
    <property type="entry name" value="GLYCOSYLTRANSFERASE"/>
    <property type="match status" value="1"/>
</dbReference>
<gene>
    <name evidence="3" type="primary">wcrC</name>
    <name evidence="3" type="ORF">SPC34_0012</name>
</gene>
<feature type="domain" description="Glycosyltransferase subfamily 4-like N-terminal" evidence="2">
    <location>
        <begin position="22"/>
        <end position="176"/>
    </location>
</feature>
<dbReference type="AlphaFoldDB" id="Q4JZG2"/>
<dbReference type="CAZy" id="GT4">
    <property type="family name" value="Glycosyltransferase Family 4"/>
</dbReference>
<protein>
    <submittedName>
        <fullName evidence="3">Putative glycosyl transferase</fullName>
    </submittedName>
</protein>
<dbReference type="GO" id="GO:0016757">
    <property type="term" value="F:glycosyltransferase activity"/>
    <property type="evidence" value="ECO:0007669"/>
    <property type="project" value="InterPro"/>
</dbReference>
<dbReference type="PANTHER" id="PTHR12526">
    <property type="entry name" value="GLYCOSYLTRANSFERASE"/>
    <property type="match status" value="1"/>
</dbReference>
<dbReference type="InterPro" id="IPR001296">
    <property type="entry name" value="Glyco_trans_1"/>
</dbReference>
<evidence type="ECO:0000259" key="1">
    <source>
        <dbReference type="Pfam" id="PF00534"/>
    </source>
</evidence>
<keyword evidence="3" id="KW-0808">Transferase</keyword>
<accession>Q4JZG2</accession>
<dbReference type="CDD" id="cd03820">
    <property type="entry name" value="GT4_AmsD-like"/>
    <property type="match status" value="1"/>
</dbReference>
<reference evidence="3" key="1">
    <citation type="journal article" date="2006" name="PLoS Genet.">
        <title>Genetic analysis of the capsular biosynthetic locus from all 90 pneumococcal serotypes.</title>
        <authorList>
            <person name="Bentley S.D."/>
            <person name="Aanensen D.M."/>
            <person name="Mavroidi A."/>
            <person name="Saunders D."/>
            <person name="Rabbinowitsch E."/>
            <person name="Collins M."/>
            <person name="Donohoe K."/>
            <person name="Harris D."/>
            <person name="Murphy L."/>
            <person name="Quail M.A."/>
            <person name="Samuel G."/>
            <person name="Skovsted I.C."/>
            <person name="Kaltoft M.S."/>
            <person name="Barrell B."/>
            <person name="Reeves P.R."/>
            <person name="Parkhill J."/>
            <person name="Spratt B.G."/>
        </authorList>
    </citation>
    <scope>NUCLEOTIDE SEQUENCE</scope>
    <source>
        <strain evidence="3">676/74</strain>
    </source>
</reference>
<organism evidence="3">
    <name type="scientific">Streptococcus pneumoniae</name>
    <dbReference type="NCBI Taxonomy" id="1313"/>
    <lineage>
        <taxon>Bacteria</taxon>
        <taxon>Bacillati</taxon>
        <taxon>Bacillota</taxon>
        <taxon>Bacilli</taxon>
        <taxon>Lactobacillales</taxon>
        <taxon>Streptococcaceae</taxon>
        <taxon>Streptococcus</taxon>
    </lineage>
</organism>
<evidence type="ECO:0000259" key="2">
    <source>
        <dbReference type="Pfam" id="PF13439"/>
    </source>
</evidence>
<evidence type="ECO:0000313" key="3">
    <source>
        <dbReference type="EMBL" id="CAI34271.1"/>
    </source>
</evidence>
<dbReference type="Pfam" id="PF00534">
    <property type="entry name" value="Glycos_transf_1"/>
    <property type="match status" value="1"/>
</dbReference>